<dbReference type="Pfam" id="PF00135">
    <property type="entry name" value="COesterase"/>
    <property type="match status" value="1"/>
</dbReference>
<evidence type="ECO:0000256" key="7">
    <source>
        <dbReference type="ARBA" id="ARBA00022617"/>
    </source>
</evidence>
<evidence type="ECO:0000256" key="11">
    <source>
        <dbReference type="ARBA" id="ARBA00022848"/>
    </source>
</evidence>
<evidence type="ECO:0000256" key="16">
    <source>
        <dbReference type="ARBA" id="ARBA00023157"/>
    </source>
</evidence>
<dbReference type="PRINTS" id="PR00463">
    <property type="entry name" value="EP450I"/>
</dbReference>
<dbReference type="PROSITE" id="PS00941">
    <property type="entry name" value="CARBOXYLESTERASE_B_2"/>
    <property type="match status" value="1"/>
</dbReference>
<reference evidence="21" key="2">
    <citation type="submission" date="2020-05" db="UniProtKB">
        <authorList>
            <consortium name="EnsemblMetazoa"/>
        </authorList>
    </citation>
    <scope>IDENTIFICATION</scope>
    <source>
        <strain evidence="21">WRAIR2</strain>
    </source>
</reference>
<sequence length="4000" mass="452981">MALLGVLLLGVVLVLSVAYLFLRDRHNFWHKRGVPCMPNPSLLFGQMRGNGTTRHAAYVTQEIYQHAKNCDERLMGYSFFFMPALVVCDLELVKAVLVKDFNVFHDRGMYSNPRDDPLSGNLFAMEGHEWRALRQKLTPTFTSGRMRQMFGTMLEVAGRLRHFLDDNCHRDGLELKEVLARFTTDVIGTCAFGIECNTLTNPDSDFLKYGKRIFQHRLFAVVKMTFAMLFKDKATRLGVKVTDDDLEAFFLNLVRETVEYRVSNNVQRNDFLNLLLEIKNRGSLPESSKPDRDGAVDEPGMTMNELSAQVFIFFIAGFETSSTVMNFCLYELAKNPAIQERLREEINQAIDSNDGELSYDVAMGNEYLGQVVNETLRKYPPLETTLRVTSQDYTVPGTAHCIPRKVAVQIPIYAIHHDPDYYPEPECFDPDRFSAEECKKRAPYTFLPFGEGPRICIGMRFGMMQVKVGLTTLLRHFRFSPTAKTPERIVFDPKSFILSPLRGVCDSSKMDLLSYVLTAFVFVVSVAYLYVRSRHNFWRDRGFPYARKKPHLLYGHMEESFSKKHASYINQEVYQDLKSRGEVIGGMSFFIIPGLVVVDPELVKTILVKDFNVFHDRGVFNDAKSDPLSAHLFALEGQEWRVLRQKLTPTFTSGRMKQMFGTIQQVADEFLKFMNENCHQEIEMKDVLARFTTDVIGTCAFGIECNTLKNPDSDFRKYGNKVFEQDVLMMVKFVFASMFKNFSKKIGVKLTDEGVERFFLEVVRDTVQYREMNKVQRNDFMNLLLQIKNTGSLDELDGGAKATEKGTAGMTMNELAAQVFIFFLAGFETSSTTMNFCLYELAKNPDIQERLREEINRAIEDNDDQVTYDVVMNIQYLDNVINETLRKYPPVESLNRVPMRDYTIPGTNLVIPKDTLIQIPVYALQRDEEYYPDPEQFNPDRFLPEEVKQRHPYVYIPFGEGPRICIGLRFGVMQAKLGLITLLRNFRFSPSSRTPSKIDKHNYWKDQGVPYASNPHFFYGHVKGLSQTRHGADVNQELYLQFKRRGVPYGGISLFVMPSVIVVDPELVKTILVKDFNVFHDRGVFTNPKHDPFTSNLFGLEGNPWRLLRQKLTPTFTSGRMKQMFGTVWNVAVELDKFMEENYNQPEIEMKDILGRFTTDVIGTCAFGIECNTLKNPDSDFRKYGNKAFELDPVTMMKFFFASSYPKLARKMGVKITFQDVEDFFMNIVRETVDYRETNNVQRNDFMNLLLQIKNKGKLDDESGTVGKGEVGLTHNELAAQVFIFFLAGFETSSTTLSFCLYELAKNPGIQDRLREEINRALDDNGGEVTYDVAMNIQYLDNVIDETLRKYPPVETLTRKPASDYVIPGTKHVIPEGTIVQIPVYAIQRDPDHYPDPDRFDPDRFTPEEVKKRHPYVFLPFGEGPRICIGLRFGVMQTKVGLISLLRKFRFSPSARTPETVVFDPKMFTLSPIAGNYLKVERLINAVLAAFIFVVSAAYMFIRNKHNYWKDNGFPYAPNPHFLFGHAKGQAQTRHGADIHQELYKYFKQRGERYGGISQFIIPSVIVVDPELVKTIVVKDFNVFHDHGVFNNAKDDPLSAHLFALEGQPWRLLRQKLTPTFTSGRMKQMFGTIWNVAVELEKFMEENYNHPEIEMKDILSRFTTDVIGTCAFGIECNTLKTPESDFRKYGNKAFELTPTVMMKFFLASSYPALIRALKMKITYDDVERFFLGIVKETVDYRETNNVKRNDFMNLLLQIKNKGKLDDNDDGNVGKGEVGMTQKELAAQAFVFFLAGFETSSTTQSFCLYELAKNPEIQERLRQEIMQAVEDNGGEVTYDVAMNIPYLDNVINETLRKHPPVESLNRVPSVDYIIPGTKHVIPKRTLVQIPVYAIQHDPDHYPDPERFDPDRFTPEETKKRHPFTFLPFGEGPRICIGMRFGVMQTKVGLITLLRKYRFSPSARTPERVSYDPKMITLSPVEGNYLKVEKLYPIGKSAIPHTYGHGMPIVEFWIAFITTALLTAGFGVCLLLDKRRSLWIDRRFPGTGRTSVLYGDYKAAGRTEHRMYTVQRLYRLFKAQKWPIGGAVMYLTPCVIPTTPELIEFMLSEEFVKVRAGGVSGSEEFRRTWNAFEDAQFETLVSVATEESLKLVEFVSASTQPIDVKLITELYAARVLTRCVFGKIYTERSDTLPISHVLAERPSGIVWDVLSTAFPSAGFTRALQSALGHLQQHPTILEELVSSLSPERTGHANFLQHLKRTEQKPKNSARTAFADTKTLMLELVRNVFFVASGTMIACLFEMGHNRAIQADLREVLKESGDSMVDYLDKVISETLRKYPPVDEVSFTVGANNRLSSGDLVVPKNTTVIIPIHALHHDPELYPDPERFEPERPNLRSHTRDPLFFRPLGFKPLPVGSNFAMLMVRVGLGQILAKCTVRLTPGSPAALEMCPQQTMPYPGGRVELLISGNMWQRVVPLLFVLSAACGQNVNDPIVNTTGGQVQGTTESCGSFCTYYSFKGIPYAQPPLGALRFNDPVPHAGWTGVRNGSQHGGSCPSPDAMPTESEDCLFLNVYSPTPTGSRPVMVFIHGGAYQGGSGDDALYGARHFMTENVVIVTINYRLGVLGFLSTGDRAASGNWAIKDCVEALRWVQRNIVAFGGDPTQVTIFGHSAGGALVNFLTLSPLSTGLFHRAIVQSGSALGSWALQTNPRYYVNRLAAALGITTNDTDAMVSALRQTPYRSLVALQENMIGLDVPLFQKPVDFGPVVEPADAPGLVALDKLPIELLDSGAYRAVPMMVGFLDMDALTFSLGEMIANPGIFNQFNNNSHLLVPFVWNIEQGSPKSAAVSEAFRQFYWQGQPLSSAQLTEFTAYLNDHHFVYAHLEMAKRHANLAPVYLYQFRYDGDLNLVKHVSGITLPGAVHGDEICYMFEPTAFISGDVPAGSHAVTVRRRMLRMWTNFARIGNPTPTSDALLQGINWKPLSAGMVDSMLNIGQELVMETNPLAASYNLWQDLAHRYGDHIFRYSYWRDRGVPQLEPSIPMGNMRGMGSKRHLNELLDEAYMRHRGQSPATGIYLLNNPVLVVTDLDFAKQVLVKDFNSFHDRGLYVNERDDPLSGHLFSIGGERWRYLRNKLSPTFTSGKIKTMFTTIREIGDEYLASFDKYIDREQPIDIKLLSQCFTCDVVGSCAFGLQCNSLKNEGSRLLEIGDKVFRQSPLRMMYSIAIGTFPRLSRALRLPQLPGEVSAFFMPLVRSTVEHRECNAVERPDFLNLLIQLKNKGTVEDGPEMGEKLTLDEVSAQAFVFFFAGFETSSTTLAFALYLLASHPDVQDRCREEMVEKLVHHENIITYDALKEMTYLDQVINETLRIYPPVGQLFRVVTETYQVPSVNVTLEKGTMLIIPVNSFHHDAAIFPDPERFDPDRFAPEAVKARHSHAFLPFGEGPRNCIGMRFGLLEVKFGVVQILSKLRLSVNERTEEPLRLSKVGAFPEVVGGICGMGYVSVVLFLVLPALALLYYYLKQHYSFWTARNIPQLDASFPLGNMKGVGTKLHFNDVLGEAYDKGKSRSAPLVGLYFMMKPILIVTDLDMVKRILVKDFNSFHDRGLYVNERDDPLSGHLFALDGERWRYLRNKLSPTFTSGKIKSMFTTICEIGDEFLASVNRYVEREAAIDMKLLAQCFTCDVVGSCAFGLQCNSLKNEGSKLLEIGDKVFKPPAWRNMLVFLLISFKDLAKRLHLASLPSEVSSFFMGLIAETVGERERNKIERPDFLNLLIQLKNRGTVEDDTGADGLEKLTLDEVAAQAFVFFFAGFETSSTTLSFALFELANNADIQERVRAEVLEKLRLHDGNITYDALKEMTYLDQVINETLRMYPPVPQLVRVATQPYKVERTNVTLAPDTMVMIPTHSIHHDPSIYPEPGRFDPDRFSPDAVHSRHTHAFLPFGDGPRNCIGMRFGLLEVKFGIVQMLSKLRFTVDARMTLPVRMSKSAAILEAEGGLWLNATKL</sequence>
<keyword evidence="8 18" id="KW-0479">Metal-binding</keyword>
<feature type="transmembrane region" description="Helical" evidence="19">
    <location>
        <begin position="512"/>
        <end position="531"/>
    </location>
</feature>
<dbReference type="InterPro" id="IPR001128">
    <property type="entry name" value="Cyt_P450"/>
</dbReference>
<name>A0A182N735_9DIPT</name>
<evidence type="ECO:0000256" key="9">
    <source>
        <dbReference type="ARBA" id="ARBA00022801"/>
    </source>
</evidence>
<dbReference type="InterPro" id="IPR017972">
    <property type="entry name" value="Cyt_P450_CS"/>
</dbReference>
<evidence type="ECO:0000256" key="6">
    <source>
        <dbReference type="ARBA" id="ARBA00022487"/>
    </source>
</evidence>
<evidence type="ECO:0000259" key="20">
    <source>
        <dbReference type="Pfam" id="PF00135"/>
    </source>
</evidence>
<evidence type="ECO:0000256" key="1">
    <source>
        <dbReference type="ARBA" id="ARBA00001971"/>
    </source>
</evidence>
<dbReference type="VEuPathDB" id="VectorBase:ADIR003458"/>
<feature type="binding site" description="axial binding residue" evidence="18">
    <location>
        <position position="1428"/>
    </location>
    <ligand>
        <name>heme</name>
        <dbReference type="ChEBI" id="CHEBI:30413"/>
    </ligand>
    <ligandPart>
        <name>Fe</name>
        <dbReference type="ChEBI" id="CHEBI:18248"/>
    </ligandPart>
</feature>
<evidence type="ECO:0000256" key="3">
    <source>
        <dbReference type="ARBA" id="ARBA00004406"/>
    </source>
</evidence>
<keyword evidence="19" id="KW-0812">Transmembrane</keyword>
<dbReference type="GO" id="GO:0004497">
    <property type="term" value="F:monooxygenase activity"/>
    <property type="evidence" value="ECO:0007669"/>
    <property type="project" value="UniProtKB-KW"/>
</dbReference>
<dbReference type="GO" id="GO:0016705">
    <property type="term" value="F:oxidoreductase activity, acting on paired donors, with incorporation or reduction of molecular oxygen"/>
    <property type="evidence" value="ECO:0007669"/>
    <property type="project" value="InterPro"/>
</dbReference>
<evidence type="ECO:0000256" key="17">
    <source>
        <dbReference type="ARBA" id="ARBA00023180"/>
    </source>
</evidence>
<keyword evidence="10" id="KW-0256">Endoplasmic reticulum</keyword>
<dbReference type="InterPro" id="IPR002401">
    <property type="entry name" value="Cyt_P450_E_grp-I"/>
</dbReference>
<evidence type="ECO:0000256" key="2">
    <source>
        <dbReference type="ARBA" id="ARBA00004174"/>
    </source>
</evidence>
<dbReference type="InterPro" id="IPR002018">
    <property type="entry name" value="CarbesteraseB"/>
</dbReference>
<protein>
    <recommendedName>
        <fullName evidence="20">Carboxylesterase type B domain-containing protein</fullName>
    </recommendedName>
</protein>
<dbReference type="Proteomes" id="UP000075884">
    <property type="component" value="Unassembled WGS sequence"/>
</dbReference>
<comment type="cofactor">
    <cofactor evidence="1 18">
        <name>heme</name>
        <dbReference type="ChEBI" id="CHEBI:30413"/>
    </cofactor>
</comment>
<dbReference type="Gene3D" id="1.10.630.10">
    <property type="entry name" value="Cytochrome P450"/>
    <property type="match status" value="7"/>
</dbReference>
<dbReference type="GO" id="GO:0005506">
    <property type="term" value="F:iron ion binding"/>
    <property type="evidence" value="ECO:0007669"/>
    <property type="project" value="InterPro"/>
</dbReference>
<keyword evidence="7 18" id="KW-0349">Heme</keyword>
<evidence type="ECO:0000256" key="5">
    <source>
        <dbReference type="ARBA" id="ARBA00010617"/>
    </source>
</evidence>
<keyword evidence="6" id="KW-0719">Serine esterase</keyword>
<dbReference type="InterPro" id="IPR029058">
    <property type="entry name" value="AB_hydrolase_fold"/>
</dbReference>
<keyword evidence="9" id="KW-0378">Hydrolase</keyword>
<keyword evidence="19" id="KW-1133">Transmembrane helix</keyword>
<dbReference type="GO" id="GO:0020037">
    <property type="term" value="F:heme binding"/>
    <property type="evidence" value="ECO:0007669"/>
    <property type="project" value="InterPro"/>
</dbReference>
<dbReference type="InterPro" id="IPR019819">
    <property type="entry name" value="Carboxylesterase_B_CS"/>
</dbReference>
<keyword evidence="11" id="KW-0492">Microsome</keyword>
<dbReference type="SUPFAM" id="SSF48264">
    <property type="entry name" value="Cytochrome P450"/>
    <property type="match status" value="7"/>
</dbReference>
<dbReference type="Pfam" id="PF00067">
    <property type="entry name" value="p450"/>
    <property type="match status" value="7"/>
</dbReference>
<comment type="subcellular location">
    <subcellularLocation>
        <location evidence="3">Endoplasmic reticulum membrane</location>
        <topology evidence="3">Peripheral membrane protein</topology>
    </subcellularLocation>
    <subcellularLocation>
        <location evidence="2">Microsome membrane</location>
        <topology evidence="2">Peripheral membrane protein</topology>
    </subcellularLocation>
</comment>
<evidence type="ECO:0000313" key="21">
    <source>
        <dbReference type="EnsemblMetazoa" id="ADIR003458-PA"/>
    </source>
</evidence>
<evidence type="ECO:0000313" key="22">
    <source>
        <dbReference type="Proteomes" id="UP000075884"/>
    </source>
</evidence>
<keyword evidence="17" id="KW-0325">Glycoprotein</keyword>
<feature type="domain" description="Carboxylesterase type B" evidence="20">
    <location>
        <begin position="2488"/>
        <end position="3008"/>
    </location>
</feature>
<dbReference type="PANTHER" id="PTHR24292">
    <property type="entry name" value="CYTOCHROME P450"/>
    <property type="match status" value="1"/>
</dbReference>
<dbReference type="SUPFAM" id="SSF53474">
    <property type="entry name" value="alpha/beta-Hydrolases"/>
    <property type="match status" value="1"/>
</dbReference>
<dbReference type="Gene3D" id="3.40.50.1820">
    <property type="entry name" value="alpha/beta hydrolase"/>
    <property type="match status" value="1"/>
</dbReference>
<evidence type="ECO:0000256" key="14">
    <source>
        <dbReference type="ARBA" id="ARBA00023033"/>
    </source>
</evidence>
<dbReference type="PROSITE" id="PS00086">
    <property type="entry name" value="CYTOCHROME_P450"/>
    <property type="match status" value="6"/>
</dbReference>
<feature type="transmembrane region" description="Helical" evidence="19">
    <location>
        <begin position="2010"/>
        <end position="2030"/>
    </location>
</feature>
<evidence type="ECO:0000256" key="15">
    <source>
        <dbReference type="ARBA" id="ARBA00023136"/>
    </source>
</evidence>
<keyword evidence="16" id="KW-1015">Disulfide bond</keyword>
<dbReference type="PROSITE" id="PS00122">
    <property type="entry name" value="CARBOXYLESTERASE_B_1"/>
    <property type="match status" value="1"/>
</dbReference>
<organism evidence="21 22">
    <name type="scientific">Anopheles dirus</name>
    <dbReference type="NCBI Taxonomy" id="7168"/>
    <lineage>
        <taxon>Eukaryota</taxon>
        <taxon>Metazoa</taxon>
        <taxon>Ecdysozoa</taxon>
        <taxon>Arthropoda</taxon>
        <taxon>Hexapoda</taxon>
        <taxon>Insecta</taxon>
        <taxon>Pterygota</taxon>
        <taxon>Neoptera</taxon>
        <taxon>Endopterygota</taxon>
        <taxon>Diptera</taxon>
        <taxon>Nematocera</taxon>
        <taxon>Culicoidea</taxon>
        <taxon>Culicidae</taxon>
        <taxon>Anophelinae</taxon>
        <taxon>Anopheles</taxon>
    </lineage>
</organism>
<dbReference type="PRINTS" id="PR00385">
    <property type="entry name" value="P450"/>
</dbReference>
<keyword evidence="15 19" id="KW-0472">Membrane</keyword>
<comment type="similarity">
    <text evidence="5">Belongs to the cytochrome P450 family.</text>
</comment>
<evidence type="ECO:0000256" key="4">
    <source>
        <dbReference type="ARBA" id="ARBA00005964"/>
    </source>
</evidence>
<evidence type="ECO:0000256" key="8">
    <source>
        <dbReference type="ARBA" id="ARBA00022723"/>
    </source>
</evidence>
<dbReference type="FunFam" id="1.10.630.10:FF:000042">
    <property type="entry name" value="Cytochrome P450"/>
    <property type="match status" value="6"/>
</dbReference>
<evidence type="ECO:0000256" key="12">
    <source>
        <dbReference type="ARBA" id="ARBA00023002"/>
    </source>
</evidence>
<dbReference type="InterPro" id="IPR036396">
    <property type="entry name" value="Cyt_P450_sf"/>
</dbReference>
<dbReference type="CDD" id="cd11056">
    <property type="entry name" value="CYP6-like"/>
    <property type="match status" value="6"/>
</dbReference>
<keyword evidence="14" id="KW-0503">Monooxygenase</keyword>
<feature type="transmembrane region" description="Helical" evidence="19">
    <location>
        <begin position="3488"/>
        <end position="3516"/>
    </location>
</feature>
<evidence type="ECO:0000256" key="13">
    <source>
        <dbReference type="ARBA" id="ARBA00023004"/>
    </source>
</evidence>
<dbReference type="InterPro" id="IPR019826">
    <property type="entry name" value="Carboxylesterase_B_AS"/>
</dbReference>
<reference evidence="22" key="1">
    <citation type="submission" date="2013-03" db="EMBL/GenBank/DDBJ databases">
        <title>The Genome Sequence of Anopheles dirus WRAIR2.</title>
        <authorList>
            <consortium name="The Broad Institute Genomics Platform"/>
            <person name="Neafsey D.E."/>
            <person name="Walton C."/>
            <person name="Walker B."/>
            <person name="Young S.K."/>
            <person name="Zeng Q."/>
            <person name="Gargeya S."/>
            <person name="Fitzgerald M."/>
            <person name="Haas B."/>
            <person name="Abouelleil A."/>
            <person name="Allen A.W."/>
            <person name="Alvarado L."/>
            <person name="Arachchi H.M."/>
            <person name="Berlin A.M."/>
            <person name="Chapman S.B."/>
            <person name="Gainer-Dewar J."/>
            <person name="Goldberg J."/>
            <person name="Griggs A."/>
            <person name="Gujja S."/>
            <person name="Hansen M."/>
            <person name="Howarth C."/>
            <person name="Imamovic A."/>
            <person name="Ireland A."/>
            <person name="Larimer J."/>
            <person name="McCowan C."/>
            <person name="Murphy C."/>
            <person name="Pearson M."/>
            <person name="Poon T.W."/>
            <person name="Priest M."/>
            <person name="Roberts A."/>
            <person name="Saif S."/>
            <person name="Shea T."/>
            <person name="Sisk P."/>
            <person name="Sykes S."/>
            <person name="Wortman J."/>
            <person name="Nusbaum C."/>
            <person name="Birren B."/>
        </authorList>
    </citation>
    <scope>NUCLEOTIDE SEQUENCE [LARGE SCALE GENOMIC DNA]</scope>
    <source>
        <strain evidence="22">WRAIR2</strain>
    </source>
</reference>
<dbReference type="STRING" id="7168.A0A182N735"/>
<proteinExistence type="inferred from homology"/>
<dbReference type="EnsemblMetazoa" id="ADIR003458-RA">
    <property type="protein sequence ID" value="ADIR003458-PA"/>
    <property type="gene ID" value="ADIR003458"/>
</dbReference>
<dbReference type="PANTHER" id="PTHR24292:SF100">
    <property type="entry name" value="CYTOCHROME P450 6A16, ISOFORM B-RELATED"/>
    <property type="match status" value="1"/>
</dbReference>
<keyword evidence="22" id="KW-1185">Reference proteome</keyword>
<evidence type="ECO:0000256" key="19">
    <source>
        <dbReference type="SAM" id="Phobius"/>
    </source>
</evidence>
<dbReference type="GO" id="GO:0052689">
    <property type="term" value="F:carboxylic ester hydrolase activity"/>
    <property type="evidence" value="ECO:0007669"/>
    <property type="project" value="UniProtKB-KW"/>
</dbReference>
<comment type="similarity">
    <text evidence="4">Belongs to the type-B carboxylesterase/lipase family.</text>
</comment>
<dbReference type="InterPro" id="IPR050476">
    <property type="entry name" value="Insect_CytP450_Detox"/>
</dbReference>
<dbReference type="GO" id="GO:0005789">
    <property type="term" value="C:endoplasmic reticulum membrane"/>
    <property type="evidence" value="ECO:0007669"/>
    <property type="project" value="UniProtKB-SubCell"/>
</dbReference>
<keyword evidence="12" id="KW-0560">Oxidoreductase</keyword>
<evidence type="ECO:0000256" key="18">
    <source>
        <dbReference type="PIRSR" id="PIRSR602401-1"/>
    </source>
</evidence>
<evidence type="ECO:0000256" key="10">
    <source>
        <dbReference type="ARBA" id="ARBA00022824"/>
    </source>
</evidence>
<keyword evidence="13 18" id="KW-0408">Iron</keyword>
<accession>A0A182N735</accession>